<evidence type="ECO:0000256" key="1">
    <source>
        <dbReference type="SAM" id="MobiDB-lite"/>
    </source>
</evidence>
<keyword evidence="4" id="KW-1185">Reference proteome</keyword>
<evidence type="ECO:0000313" key="3">
    <source>
        <dbReference type="EMBL" id="MEC0487460.1"/>
    </source>
</evidence>
<accession>A0ABU6H8Z6</accession>
<evidence type="ECO:0000259" key="2">
    <source>
        <dbReference type="PROSITE" id="PS51782"/>
    </source>
</evidence>
<reference evidence="3 4" key="1">
    <citation type="submission" date="2023-03" db="EMBL/GenBank/DDBJ databases">
        <title>Agriculturally important microbes genome sequencing.</title>
        <authorList>
            <person name="Dunlap C."/>
        </authorList>
    </citation>
    <scope>NUCLEOTIDE SEQUENCE [LARGE SCALE GENOMIC DNA]</scope>
    <source>
        <strain evidence="3 4">CBP-3203</strain>
    </source>
</reference>
<dbReference type="Gene3D" id="3.10.350.10">
    <property type="entry name" value="LysM domain"/>
    <property type="match status" value="1"/>
</dbReference>
<dbReference type="CDD" id="cd00118">
    <property type="entry name" value="LysM"/>
    <property type="match status" value="1"/>
</dbReference>
<dbReference type="SUPFAM" id="SSF54106">
    <property type="entry name" value="LysM domain"/>
    <property type="match status" value="1"/>
</dbReference>
<evidence type="ECO:0000313" key="4">
    <source>
        <dbReference type="Proteomes" id="UP001341297"/>
    </source>
</evidence>
<protein>
    <submittedName>
        <fullName evidence="3">LysM peptidoglycan-binding domain-containing protein</fullName>
    </submittedName>
</protein>
<dbReference type="Proteomes" id="UP001341297">
    <property type="component" value="Unassembled WGS sequence"/>
</dbReference>
<feature type="region of interest" description="Disordered" evidence="1">
    <location>
        <begin position="142"/>
        <end position="212"/>
    </location>
</feature>
<feature type="compositionally biased region" description="Acidic residues" evidence="1">
    <location>
        <begin position="191"/>
        <end position="210"/>
    </location>
</feature>
<feature type="compositionally biased region" description="Basic and acidic residues" evidence="1">
    <location>
        <begin position="390"/>
        <end position="422"/>
    </location>
</feature>
<feature type="compositionally biased region" description="Basic and acidic residues" evidence="1">
    <location>
        <begin position="464"/>
        <end position="475"/>
    </location>
</feature>
<dbReference type="PROSITE" id="PS51782">
    <property type="entry name" value="LYSM"/>
    <property type="match status" value="1"/>
</dbReference>
<dbReference type="SMART" id="SM00257">
    <property type="entry name" value="LysM"/>
    <property type="match status" value="1"/>
</dbReference>
<proteinExistence type="predicted"/>
<feature type="domain" description="LysM" evidence="2">
    <location>
        <begin position="536"/>
        <end position="580"/>
    </location>
</feature>
<name>A0ABU6H8Z6_9BACI</name>
<dbReference type="RefSeq" id="WP_326076997.1">
    <property type="nucleotide sequence ID" value="NZ_JARRTL010000031.1"/>
</dbReference>
<feature type="compositionally biased region" description="Basic and acidic residues" evidence="1">
    <location>
        <begin position="239"/>
        <end position="279"/>
    </location>
</feature>
<feature type="compositionally biased region" description="Basic and acidic residues" evidence="1">
    <location>
        <begin position="327"/>
        <end position="370"/>
    </location>
</feature>
<dbReference type="EMBL" id="JARRTL010000031">
    <property type="protein sequence ID" value="MEC0487460.1"/>
    <property type="molecule type" value="Genomic_DNA"/>
</dbReference>
<comment type="caution">
    <text evidence="3">The sequence shown here is derived from an EMBL/GenBank/DDBJ whole genome shotgun (WGS) entry which is preliminary data.</text>
</comment>
<gene>
    <name evidence="3" type="ORF">P8828_22170</name>
</gene>
<sequence length="588" mass="66613">MPQNHRLQFSVEESICFQKGQEVSELLSISLDPDISVQEVNDYVSIRGSLELTGEYNIDQTWEYAELPATSRFVEDVKLKGDGSAELTHCFPVDITIPKNKVNHLNDVFVFIDAFDYQLTDARMLTIQADLAIEGLLNVSGEEEEKNEARTPPVLGEIPQYEEEPEPAYRSYPDEEDNAEEKTFSISLDAPYDDQEVEEETYEDEDETDEQTVPIYQSFLGESGNEAKPFFAASLSAAERTKRDLETQKETEEMREEVKTELKMEESSRDAEAEPRMEESSGNAKAEPRMEESSGNAKAEPRMEASSGEAKAELKKEASSGNLIAEPRMEKSSRDAEAEPRMEKSSRDAEAEPRMEASSREAKAELKKEASSGNAKAEPKKEASSGNLKAEPRMEASSREAKAELKKEASSGDAKAEPKMEESEAAEETAEPLYRSYSDPKETKETPFFGVPPILQDEDEQEERESFEIEVKQETAEEEPEPSHSIEIPEYSFHEQEEPEEERDDNAEEETKENDNALYLTKLFTKQGEEEFARMRMCIVQQNDTIDLLCERYGINAQQLIRMNSLSLDEELKEGQILYIPDYQNSHA</sequence>
<feature type="compositionally biased region" description="Acidic residues" evidence="1">
    <location>
        <begin position="497"/>
        <end position="512"/>
    </location>
</feature>
<dbReference type="Pfam" id="PF01476">
    <property type="entry name" value="LysM"/>
    <property type="match status" value="1"/>
</dbReference>
<dbReference type="InterPro" id="IPR018392">
    <property type="entry name" value="LysM"/>
</dbReference>
<dbReference type="InterPro" id="IPR036779">
    <property type="entry name" value="LysM_dom_sf"/>
</dbReference>
<feature type="region of interest" description="Disordered" evidence="1">
    <location>
        <begin position="238"/>
        <end position="515"/>
    </location>
</feature>
<dbReference type="InterPro" id="IPR048862">
    <property type="entry name" value="SPOCS_spoVID_N"/>
</dbReference>
<organism evidence="3 4">
    <name type="scientific">Bacillus glycinifermentans</name>
    <dbReference type="NCBI Taxonomy" id="1664069"/>
    <lineage>
        <taxon>Bacteria</taxon>
        <taxon>Bacillati</taxon>
        <taxon>Bacillota</taxon>
        <taxon>Bacilli</taxon>
        <taxon>Bacillales</taxon>
        <taxon>Bacillaceae</taxon>
        <taxon>Bacillus</taxon>
    </lineage>
</organism>
<dbReference type="Pfam" id="PF20918">
    <property type="entry name" value="SPOCS_spoVID-N"/>
    <property type="match status" value="1"/>
</dbReference>